<protein>
    <submittedName>
        <fullName evidence="2">Uncharacterized protein</fullName>
    </submittedName>
</protein>
<dbReference type="Proteomes" id="UP000673552">
    <property type="component" value="Chromosome 34"/>
</dbReference>
<feature type="region of interest" description="Disordered" evidence="1">
    <location>
        <begin position="109"/>
        <end position="129"/>
    </location>
</feature>
<accession>A0A836K9J4</accession>
<gene>
    <name evidence="2" type="ORF">LSCM1_02299</name>
</gene>
<dbReference type="GeneID" id="92512394"/>
<dbReference type="AlphaFoldDB" id="A0A836K9J4"/>
<reference evidence="2 3" key="1">
    <citation type="submission" date="2021-03" db="EMBL/GenBank/DDBJ databases">
        <title>Leishmania (Mundinia) martiniquensis Genome sequencing and assembly.</title>
        <authorList>
            <person name="Almutairi H."/>
            <person name="Gatherer D."/>
        </authorList>
    </citation>
    <scope>NUCLEOTIDE SEQUENCE [LARGE SCALE GENOMIC DNA]</scope>
    <source>
        <strain evidence="2">LSCM1</strain>
    </source>
</reference>
<feature type="compositionally biased region" description="Low complexity" evidence="1">
    <location>
        <begin position="292"/>
        <end position="313"/>
    </location>
</feature>
<feature type="region of interest" description="Disordered" evidence="1">
    <location>
        <begin position="64"/>
        <end position="88"/>
    </location>
</feature>
<feature type="region of interest" description="Disordered" evidence="1">
    <location>
        <begin position="1"/>
        <end position="30"/>
    </location>
</feature>
<keyword evidence="3" id="KW-1185">Reference proteome</keyword>
<evidence type="ECO:0000256" key="1">
    <source>
        <dbReference type="SAM" id="MobiDB-lite"/>
    </source>
</evidence>
<evidence type="ECO:0000313" key="3">
    <source>
        <dbReference type="Proteomes" id="UP000673552"/>
    </source>
</evidence>
<dbReference type="RefSeq" id="XP_067175257.1">
    <property type="nucleotide sequence ID" value="XM_067319882.1"/>
</dbReference>
<proteinExistence type="predicted"/>
<name>A0A836K9J4_9TRYP</name>
<comment type="caution">
    <text evidence="2">The sequence shown here is derived from an EMBL/GenBank/DDBJ whole genome shotgun (WGS) entry which is preliminary data.</text>
</comment>
<dbReference type="OrthoDB" id="265468at2759"/>
<evidence type="ECO:0000313" key="2">
    <source>
        <dbReference type="EMBL" id="KAG5468319.1"/>
    </source>
</evidence>
<sequence length="350" mass="37008">MVRQHLSQVLVRTPPTRARAESHSIDSAPGGEHFPGFAVIGAAAGDSSAVIADEASRCKRVPALPTTPKRAKGWNAAGQLRRGSSGSSAVANLRRARVRYARLPSVRARGNSVGERSDNAHPLHQSRRPMSATVTCGLPRMHSVPCEAVPTPGDGLTSEDLLLLCGVQPGSSKALWYTTMRAQLEARALVSTAEHGDRIDATTAKKLKPGATPPLSSNLQATRANPCSEPLVLPSKLFWLTGPSERNPLWNLHKKAAALPVARQTEKVASASSSDDSAGEVKEDEREDDGASSLGTRSTSLSSEKVSKASSRKGPPNAPPLPSLKKLRLSPKQRQQLHVSVLSLQALAGG</sequence>
<feature type="region of interest" description="Disordered" evidence="1">
    <location>
        <begin position="265"/>
        <end position="335"/>
    </location>
</feature>
<dbReference type="KEGG" id="lmat:92512394"/>
<organism evidence="2 3">
    <name type="scientific">Leishmania martiniquensis</name>
    <dbReference type="NCBI Taxonomy" id="1580590"/>
    <lineage>
        <taxon>Eukaryota</taxon>
        <taxon>Discoba</taxon>
        <taxon>Euglenozoa</taxon>
        <taxon>Kinetoplastea</taxon>
        <taxon>Metakinetoplastina</taxon>
        <taxon>Trypanosomatida</taxon>
        <taxon>Trypanosomatidae</taxon>
        <taxon>Leishmaniinae</taxon>
        <taxon>Leishmania</taxon>
    </lineage>
</organism>
<dbReference type="EMBL" id="JAFEUZ010000034">
    <property type="protein sequence ID" value="KAG5468319.1"/>
    <property type="molecule type" value="Genomic_DNA"/>
</dbReference>